<dbReference type="OrthoDB" id="5884699at2"/>
<evidence type="ECO:0000313" key="2">
    <source>
        <dbReference type="Proteomes" id="UP000228621"/>
    </source>
</evidence>
<organism evidence="1 2">
    <name type="scientific">Pseudoalteromonas piscicida</name>
    <dbReference type="NCBI Taxonomy" id="43662"/>
    <lineage>
        <taxon>Bacteria</taxon>
        <taxon>Pseudomonadati</taxon>
        <taxon>Pseudomonadota</taxon>
        <taxon>Gammaproteobacteria</taxon>
        <taxon>Alteromonadales</taxon>
        <taxon>Pseudoalteromonadaceae</taxon>
        <taxon>Pseudoalteromonas</taxon>
    </lineage>
</organism>
<dbReference type="RefSeq" id="WP_099640358.1">
    <property type="nucleotide sequence ID" value="NZ_NKHF01000006.1"/>
</dbReference>
<dbReference type="EMBL" id="NKHF01000006">
    <property type="protein sequence ID" value="PCK33535.1"/>
    <property type="molecule type" value="Genomic_DNA"/>
</dbReference>
<dbReference type="Proteomes" id="UP000228621">
    <property type="component" value="Unassembled WGS sequence"/>
</dbReference>
<reference evidence="2" key="1">
    <citation type="journal article" date="2019" name="Genome Announc.">
        <title>Draft Genome Sequence of Pseudoalteromonas piscicida Strain 36Y ROTHPW, an Hypersaline Seawater Isolate from the South Coast of Sonora, Mexico.</title>
        <authorList>
            <person name="Sanchez-Diaz R."/>
            <person name="Molina-Garza Z.J."/>
            <person name="Cruz-Suarez L.E."/>
            <person name="Selvin J."/>
            <person name="Kiran G.S."/>
            <person name="Ibarra-Gamez J.C."/>
            <person name="Gomez-Gil B."/>
            <person name="Galaviz-Silva L."/>
        </authorList>
    </citation>
    <scope>NUCLEOTIDE SEQUENCE [LARGE SCALE GENOMIC DNA]</scope>
    <source>
        <strain evidence="2">36Y_RITHPW</strain>
    </source>
</reference>
<sequence>MRLVSKAIVNSLSDEIGVMVLELEDCTRWSMVDRPPNTVQGETAHVYGDGRKYYVQFGKRAKKYVVDEM</sequence>
<gene>
    <name evidence="1" type="ORF">CEX98_01385</name>
</gene>
<proteinExistence type="predicted"/>
<evidence type="ECO:0000313" key="1">
    <source>
        <dbReference type="EMBL" id="PCK33535.1"/>
    </source>
</evidence>
<name>A0A2A5JVR5_PSEO7</name>
<protein>
    <submittedName>
        <fullName evidence="1">Uncharacterized protein</fullName>
    </submittedName>
</protein>
<dbReference type="AlphaFoldDB" id="A0A2A5JVR5"/>
<comment type="caution">
    <text evidence="1">The sequence shown here is derived from an EMBL/GenBank/DDBJ whole genome shotgun (WGS) entry which is preliminary data.</text>
</comment>
<accession>A0A2A5JVR5</accession>
<keyword evidence="2" id="KW-1185">Reference proteome</keyword>